<dbReference type="SUPFAM" id="SSF52540">
    <property type="entry name" value="P-loop containing nucleoside triphosphate hydrolases"/>
    <property type="match status" value="1"/>
</dbReference>
<dbReference type="EMBL" id="JBICBT010001371">
    <property type="protein sequence ID" value="KAL3070950.1"/>
    <property type="molecule type" value="Genomic_DNA"/>
</dbReference>
<reference evidence="1 2" key="1">
    <citation type="submission" date="2024-10" db="EMBL/GenBank/DDBJ databases">
        <authorList>
            <person name="Kim D."/>
        </authorList>
    </citation>
    <scope>NUCLEOTIDE SEQUENCE [LARGE SCALE GENOMIC DNA]</scope>
    <source>
        <strain evidence="1">BH-2024</strain>
    </source>
</reference>
<proteinExistence type="predicted"/>
<dbReference type="InterPro" id="IPR039421">
    <property type="entry name" value="Type_1_exporter"/>
</dbReference>
<sequence length="147" mass="16504">MALLERFYLPTRGSIVRRKDGREIKDSANFRADAVRLHNSREYHLRNGGQRTHNARAIVRAAEQANVHNFVLGLPEGRQKGIGKCPQGADLSCDCAPIVDHPKFGHNFLVIKDGRVVEQSVHDELMNRGGIYTTLCETQILKEDATE</sequence>
<dbReference type="AlphaFoldDB" id="A0ABD2I1C7"/>
<dbReference type="InterPro" id="IPR027417">
    <property type="entry name" value="P-loop_NTPase"/>
</dbReference>
<keyword evidence="2" id="KW-1185">Reference proteome</keyword>
<dbReference type="PANTHER" id="PTHR24221:SF503">
    <property type="entry name" value="MITOCHONDRIAL POTASSIUM CHANNEL ATP-BINDING SUBUNIT"/>
    <property type="match status" value="1"/>
</dbReference>
<organism evidence="1 2">
    <name type="scientific">Heterodera trifolii</name>
    <dbReference type="NCBI Taxonomy" id="157864"/>
    <lineage>
        <taxon>Eukaryota</taxon>
        <taxon>Metazoa</taxon>
        <taxon>Ecdysozoa</taxon>
        <taxon>Nematoda</taxon>
        <taxon>Chromadorea</taxon>
        <taxon>Rhabditida</taxon>
        <taxon>Tylenchina</taxon>
        <taxon>Tylenchomorpha</taxon>
        <taxon>Tylenchoidea</taxon>
        <taxon>Heteroderidae</taxon>
        <taxon>Heteroderinae</taxon>
        <taxon>Heterodera</taxon>
    </lineage>
</organism>
<accession>A0ABD2I1C7</accession>
<comment type="caution">
    <text evidence="1">The sequence shown here is derived from an EMBL/GenBank/DDBJ whole genome shotgun (WGS) entry which is preliminary data.</text>
</comment>
<name>A0ABD2I1C7_9BILA</name>
<evidence type="ECO:0000313" key="1">
    <source>
        <dbReference type="EMBL" id="KAL3070950.1"/>
    </source>
</evidence>
<dbReference type="PANTHER" id="PTHR24221">
    <property type="entry name" value="ATP-BINDING CASSETTE SUB-FAMILY B"/>
    <property type="match status" value="1"/>
</dbReference>
<gene>
    <name evidence="1" type="ORF">niasHT_040106</name>
</gene>
<dbReference type="Proteomes" id="UP001620626">
    <property type="component" value="Unassembled WGS sequence"/>
</dbReference>
<protein>
    <submittedName>
        <fullName evidence="1">Uncharacterized protein</fullName>
    </submittedName>
</protein>
<evidence type="ECO:0000313" key="2">
    <source>
        <dbReference type="Proteomes" id="UP001620626"/>
    </source>
</evidence>